<proteinExistence type="predicted"/>
<name>A0A7D6VGH3_9NOCA</name>
<dbReference type="Pfam" id="PF05800">
    <property type="entry name" value="GvpO"/>
    <property type="match status" value="1"/>
</dbReference>
<dbReference type="RefSeq" id="WP_181585087.1">
    <property type="nucleotide sequence ID" value="NZ_CP059399.1"/>
</dbReference>
<protein>
    <submittedName>
        <fullName evidence="2">Gas vesicle protein</fullName>
    </submittedName>
</protein>
<keyword evidence="3" id="KW-1185">Reference proteome</keyword>
<feature type="region of interest" description="Disordered" evidence="1">
    <location>
        <begin position="1"/>
        <end position="30"/>
    </location>
</feature>
<organism evidence="2 3">
    <name type="scientific">Nocardia huaxiensis</name>
    <dbReference type="NCBI Taxonomy" id="2755382"/>
    <lineage>
        <taxon>Bacteria</taxon>
        <taxon>Bacillati</taxon>
        <taxon>Actinomycetota</taxon>
        <taxon>Actinomycetes</taxon>
        <taxon>Mycobacteriales</taxon>
        <taxon>Nocardiaceae</taxon>
        <taxon>Nocardia</taxon>
    </lineage>
</organism>
<evidence type="ECO:0000313" key="2">
    <source>
        <dbReference type="EMBL" id="QLY33922.1"/>
    </source>
</evidence>
<accession>A0A7D6VGH3</accession>
<sequence length="103" mass="11210">MTDEQRSRTGKSAAGDRLSASQTAAAGTRHIAELTGKEVVGATGVRPRDDGWTVEVEVLEDAHIPSSADVLALYELELDENGELLSYRRIRRGRRCAIGDDRS</sequence>
<evidence type="ECO:0000256" key="1">
    <source>
        <dbReference type="SAM" id="MobiDB-lite"/>
    </source>
</evidence>
<gene>
    <name evidence="2" type="ORF">H0264_18320</name>
</gene>
<dbReference type="AlphaFoldDB" id="A0A7D6VGH3"/>
<dbReference type="InterPro" id="IPR008634">
    <property type="entry name" value="Gas-vesicle_GvpO"/>
</dbReference>
<dbReference type="KEGG" id="nhu:H0264_18320"/>
<reference evidence="2 3" key="1">
    <citation type="submission" date="2020-07" db="EMBL/GenBank/DDBJ databases">
        <authorList>
            <person name="Zhuang K."/>
            <person name="Ran Y."/>
        </authorList>
    </citation>
    <scope>NUCLEOTIDE SEQUENCE [LARGE SCALE GENOMIC DNA]</scope>
    <source>
        <strain evidence="2 3">WCH-YHL-001</strain>
    </source>
</reference>
<dbReference type="EMBL" id="CP059399">
    <property type="protein sequence ID" value="QLY33922.1"/>
    <property type="molecule type" value="Genomic_DNA"/>
</dbReference>
<dbReference type="Proteomes" id="UP000515512">
    <property type="component" value="Chromosome"/>
</dbReference>
<dbReference type="GO" id="GO:0031412">
    <property type="term" value="P:gas vesicle organization"/>
    <property type="evidence" value="ECO:0007669"/>
    <property type="project" value="InterPro"/>
</dbReference>
<evidence type="ECO:0000313" key="3">
    <source>
        <dbReference type="Proteomes" id="UP000515512"/>
    </source>
</evidence>